<dbReference type="EMBL" id="WVIC01000044">
    <property type="protein sequence ID" value="NCJ08208.1"/>
    <property type="molecule type" value="Genomic_DNA"/>
</dbReference>
<name>A0A8K2A0G9_9CYAN</name>
<dbReference type="SUPFAM" id="SSF52540">
    <property type="entry name" value="P-loop containing nucleoside triphosphate hydrolases"/>
    <property type="match status" value="1"/>
</dbReference>
<evidence type="ECO:0000256" key="1">
    <source>
        <dbReference type="ARBA" id="ARBA00011040"/>
    </source>
</evidence>
<gene>
    <name evidence="3" type="ORF">GS597_17180</name>
</gene>
<organism evidence="3 4">
    <name type="scientific">Petrachloros mirabilis ULC683</name>
    <dbReference type="NCBI Taxonomy" id="2781853"/>
    <lineage>
        <taxon>Bacteria</taxon>
        <taxon>Bacillati</taxon>
        <taxon>Cyanobacteriota</taxon>
        <taxon>Cyanophyceae</taxon>
        <taxon>Synechococcales</taxon>
        <taxon>Petrachlorosaceae</taxon>
        <taxon>Petrachloros</taxon>
        <taxon>Petrachloros mirabilis</taxon>
    </lineage>
</organism>
<dbReference type="Proteomes" id="UP000607397">
    <property type="component" value="Unassembled WGS sequence"/>
</dbReference>
<dbReference type="GO" id="GO:0016887">
    <property type="term" value="F:ATP hydrolysis activity"/>
    <property type="evidence" value="ECO:0007669"/>
    <property type="project" value="InterPro"/>
</dbReference>
<dbReference type="Pfam" id="PF02374">
    <property type="entry name" value="ArsA_ATPase"/>
    <property type="match status" value="1"/>
</dbReference>
<dbReference type="GO" id="GO:0005524">
    <property type="term" value="F:ATP binding"/>
    <property type="evidence" value="ECO:0007669"/>
    <property type="project" value="InterPro"/>
</dbReference>
<dbReference type="PANTHER" id="PTHR10803">
    <property type="entry name" value="ARSENICAL PUMP-DRIVING ATPASE ARSENITE-TRANSLOCATING ATPASE"/>
    <property type="match status" value="1"/>
</dbReference>
<dbReference type="PANTHER" id="PTHR10803:SF3">
    <property type="entry name" value="ATPASE GET3"/>
    <property type="match status" value="1"/>
</dbReference>
<dbReference type="NCBIfam" id="TIGR00345">
    <property type="entry name" value="GET3_arsA_TRC40"/>
    <property type="match status" value="1"/>
</dbReference>
<reference evidence="3" key="1">
    <citation type="submission" date="2019-12" db="EMBL/GenBank/DDBJ databases">
        <title>High-Quality draft genome sequences of three cyanobacteria isolated from the limestone walls of the Old Cathedral of Coimbra.</title>
        <authorList>
            <person name="Tiago I."/>
            <person name="Soares F."/>
            <person name="Portugal A."/>
        </authorList>
    </citation>
    <scope>NUCLEOTIDE SEQUENCE [LARGE SCALE GENOMIC DNA]</scope>
    <source>
        <strain evidence="3">C</strain>
    </source>
</reference>
<dbReference type="AlphaFoldDB" id="A0A8K2A0G9"/>
<protein>
    <submittedName>
        <fullName evidence="3">TRC40/GET3/ArsA family transport-energizing ATPase</fullName>
    </submittedName>
</protein>
<comment type="similarity">
    <text evidence="1">Belongs to the arsA ATPase family.</text>
</comment>
<dbReference type="InterPro" id="IPR027417">
    <property type="entry name" value="P-loop_NTPase"/>
</dbReference>
<sequence length="327" mass="36420">MNLGWEALGIWHQKLIFVGGKGGVGKTTTAAALAVMAAQQGCRCLVVSMDPAHSLGDIFEQSLGSREQLILPNLWGLEIDPEGEADRYLATVKQNLRGLVKPSLFEEVDRQMNLARLAPGTVEAALLERMSLLMGEGLSRYDRIIFDTAPTGHTLRLLSLPALMTAWVEGLLKGRDRATSLGRQFRQLGDGSSLLPKDAQPDQRTETIRQILSERQRRLARASRLLLDPQLTAFILVLIPEGLPILESQKALKVLQAHRIPVTALVVNRVLPEAVFGTFGETRRAQEAEHLRTIRKTFHSLRQVDVPLLERDVRGIEMLHLLRQHLI</sequence>
<evidence type="ECO:0000313" key="4">
    <source>
        <dbReference type="Proteomes" id="UP000607397"/>
    </source>
</evidence>
<dbReference type="InterPro" id="IPR016300">
    <property type="entry name" value="ATPase_ArsA/GET3"/>
</dbReference>
<comment type="caution">
    <text evidence="3">The sequence shown here is derived from an EMBL/GenBank/DDBJ whole genome shotgun (WGS) entry which is preliminary data.</text>
</comment>
<feature type="domain" description="ArsA/GET3 Anion-transporting ATPase-like" evidence="2">
    <location>
        <begin position="14"/>
        <end position="326"/>
    </location>
</feature>
<dbReference type="CDD" id="cd02035">
    <property type="entry name" value="ArsA"/>
    <property type="match status" value="1"/>
</dbReference>
<dbReference type="Gene3D" id="3.40.50.300">
    <property type="entry name" value="P-loop containing nucleotide triphosphate hydrolases"/>
    <property type="match status" value="1"/>
</dbReference>
<keyword evidence="4" id="KW-1185">Reference proteome</keyword>
<evidence type="ECO:0000259" key="2">
    <source>
        <dbReference type="Pfam" id="PF02374"/>
    </source>
</evidence>
<proteinExistence type="inferred from homology"/>
<evidence type="ECO:0000313" key="3">
    <source>
        <dbReference type="EMBL" id="NCJ08208.1"/>
    </source>
</evidence>
<dbReference type="InterPro" id="IPR025723">
    <property type="entry name" value="ArsA/GET3_ATPase-like"/>
</dbReference>
<accession>A0A8K2A0G9</accession>